<dbReference type="PROSITE" id="PS51318">
    <property type="entry name" value="TAT"/>
    <property type="match status" value="1"/>
</dbReference>
<dbReference type="InterPro" id="IPR050583">
    <property type="entry name" value="Mycobacterial_A85_antigen"/>
</dbReference>
<dbReference type="PANTHER" id="PTHR48098">
    <property type="entry name" value="ENTEROCHELIN ESTERASE-RELATED"/>
    <property type="match status" value="1"/>
</dbReference>
<proteinExistence type="inferred from homology"/>
<gene>
    <name evidence="11" type="ORF">ENR23_12350</name>
</gene>
<keyword evidence="11" id="KW-0067">ATP-binding</keyword>
<evidence type="ECO:0000259" key="10">
    <source>
        <dbReference type="PROSITE" id="PS51166"/>
    </source>
</evidence>
<evidence type="ECO:0000256" key="5">
    <source>
        <dbReference type="ARBA" id="ARBA00022679"/>
    </source>
</evidence>
<evidence type="ECO:0000256" key="3">
    <source>
        <dbReference type="ARBA" id="ARBA00012820"/>
    </source>
</evidence>
<dbReference type="PROSITE" id="PS51166">
    <property type="entry name" value="CBM20"/>
    <property type="match status" value="1"/>
</dbReference>
<feature type="chain" id="PRO_5032465017" description="Acyl-CoA:diacylglycerol acyltransferase" evidence="9">
    <location>
        <begin position="23"/>
        <end position="418"/>
    </location>
</feature>
<organism evidence="11">
    <name type="scientific">Eiseniibacteriota bacterium</name>
    <dbReference type="NCBI Taxonomy" id="2212470"/>
    <lineage>
        <taxon>Bacteria</taxon>
        <taxon>Candidatus Eiseniibacteriota</taxon>
    </lineage>
</organism>
<dbReference type="InterPro" id="IPR006311">
    <property type="entry name" value="TAT_signal"/>
</dbReference>
<comment type="catalytic activity">
    <reaction evidence="8">
        <text>an acyl-CoA + a 1,2-diacyl-sn-glycerol = a triacyl-sn-glycerol + CoA</text>
        <dbReference type="Rhea" id="RHEA:10868"/>
        <dbReference type="ChEBI" id="CHEBI:17815"/>
        <dbReference type="ChEBI" id="CHEBI:57287"/>
        <dbReference type="ChEBI" id="CHEBI:58342"/>
        <dbReference type="ChEBI" id="CHEBI:64615"/>
        <dbReference type="EC" id="2.3.1.20"/>
    </reaction>
</comment>
<keyword evidence="11" id="KW-0547">Nucleotide-binding</keyword>
<dbReference type="GO" id="GO:0050348">
    <property type="term" value="F:trehalose O-mycolyltransferase activity"/>
    <property type="evidence" value="ECO:0007669"/>
    <property type="project" value="UniProtKB-EC"/>
</dbReference>
<evidence type="ECO:0000313" key="11">
    <source>
        <dbReference type="EMBL" id="HGZ44183.1"/>
    </source>
</evidence>
<dbReference type="EMBL" id="DSQF01000025">
    <property type="protein sequence ID" value="HGZ44183.1"/>
    <property type="molecule type" value="Genomic_DNA"/>
</dbReference>
<evidence type="ECO:0000256" key="7">
    <source>
        <dbReference type="ARBA" id="ARBA00032572"/>
    </source>
</evidence>
<keyword evidence="9" id="KW-0732">Signal</keyword>
<dbReference type="GO" id="GO:2001070">
    <property type="term" value="F:starch binding"/>
    <property type="evidence" value="ECO:0007669"/>
    <property type="project" value="InterPro"/>
</dbReference>
<evidence type="ECO:0000256" key="9">
    <source>
        <dbReference type="SAM" id="SignalP"/>
    </source>
</evidence>
<sequence length="418" mass="43747">MPTMRSALAALAVFGALLPAGCAPSPPTAPAGGAAPGPRAAAPSGANAVTVTLRVAVPASTPPSDVVHVAGDFQGWNPGSAAHALVRQPDGRWQIALPFEPGQAIQFKFTRGAWAKVEKGPIGEEIANRALVVPAGGGAFDFTVATWADLGTVVGTVEVFTHAPFLGGRTVRVYLPPGYAAGAARYPVLYMHDGQNLFDIRTSFAGEWRVDETCEQLIAAGEIAPLIVVGVDNGGASRVAEYTPWPADGYGGGGGDAYLDALRLVLKPEIDRRYRTLTGPNHTWMAGSSLGGLISVYAGYRHPETWGRVAALSPSYWWDDRHVIAWAAAAGRQFLARFYHDMGTAEGGSPDLNGNGVNDDVDDLRAMRDVALAQGFTPDGDLRHVEAAGGQHHESAWAARLPGALRFLVGTSTTAGVP</sequence>
<evidence type="ECO:0000256" key="1">
    <source>
        <dbReference type="ARBA" id="ARBA00000697"/>
    </source>
</evidence>
<evidence type="ECO:0000256" key="6">
    <source>
        <dbReference type="ARBA" id="ARBA00023315"/>
    </source>
</evidence>
<dbReference type="InterPro" id="IPR013783">
    <property type="entry name" value="Ig-like_fold"/>
</dbReference>
<evidence type="ECO:0000256" key="2">
    <source>
        <dbReference type="ARBA" id="ARBA00005874"/>
    </source>
</evidence>
<evidence type="ECO:0000256" key="8">
    <source>
        <dbReference type="ARBA" id="ARBA00048109"/>
    </source>
</evidence>
<dbReference type="GO" id="GO:0005524">
    <property type="term" value="F:ATP binding"/>
    <property type="evidence" value="ECO:0007669"/>
    <property type="project" value="UniProtKB-KW"/>
</dbReference>
<feature type="signal peptide" evidence="9">
    <location>
        <begin position="1"/>
        <end position="22"/>
    </location>
</feature>
<dbReference type="GO" id="GO:0004144">
    <property type="term" value="F:diacylglycerol O-acyltransferase activity"/>
    <property type="evidence" value="ECO:0007669"/>
    <property type="project" value="UniProtKB-EC"/>
</dbReference>
<dbReference type="InterPro" id="IPR000801">
    <property type="entry name" value="Esterase-like"/>
</dbReference>
<keyword evidence="6" id="KW-0012">Acyltransferase</keyword>
<evidence type="ECO:0000256" key="4">
    <source>
        <dbReference type="ARBA" id="ARBA00013244"/>
    </source>
</evidence>
<name>A0A832MNI9_UNCEI</name>
<comment type="caution">
    <text evidence="11">The sequence shown here is derived from an EMBL/GenBank/DDBJ whole genome shotgun (WGS) entry which is preliminary data.</text>
</comment>
<dbReference type="Gene3D" id="2.60.40.10">
    <property type="entry name" value="Immunoglobulins"/>
    <property type="match status" value="1"/>
</dbReference>
<protein>
    <recommendedName>
        <fullName evidence="7">Acyl-CoA:diacylglycerol acyltransferase</fullName>
        <ecNumber evidence="3">2.3.1.122</ecNumber>
        <ecNumber evidence="4">2.3.1.20</ecNumber>
    </recommendedName>
</protein>
<dbReference type="SUPFAM" id="SSF49452">
    <property type="entry name" value="Starch-binding domain-like"/>
    <property type="match status" value="1"/>
</dbReference>
<dbReference type="InterPro" id="IPR013784">
    <property type="entry name" value="Carb-bd-like_fold"/>
</dbReference>
<dbReference type="SMART" id="SM01065">
    <property type="entry name" value="CBM_2"/>
    <property type="match status" value="1"/>
</dbReference>
<dbReference type="SUPFAM" id="SSF53474">
    <property type="entry name" value="alpha/beta-Hydrolases"/>
    <property type="match status" value="1"/>
</dbReference>
<reference evidence="11" key="1">
    <citation type="journal article" date="2020" name="mSystems">
        <title>Genome- and Community-Level Interaction Insights into Carbon Utilization and Element Cycling Functions of Hydrothermarchaeota in Hydrothermal Sediment.</title>
        <authorList>
            <person name="Zhou Z."/>
            <person name="Liu Y."/>
            <person name="Xu W."/>
            <person name="Pan J."/>
            <person name="Luo Z.H."/>
            <person name="Li M."/>
        </authorList>
    </citation>
    <scope>NUCLEOTIDE SEQUENCE [LARGE SCALE GENOMIC DNA]</scope>
    <source>
        <strain evidence="11">SpSt-381</strain>
    </source>
</reference>
<dbReference type="Gene3D" id="3.40.50.1820">
    <property type="entry name" value="alpha/beta hydrolase"/>
    <property type="match status" value="1"/>
</dbReference>
<accession>A0A832MNI9</accession>
<dbReference type="EC" id="2.3.1.20" evidence="4"/>
<dbReference type="InterPro" id="IPR029058">
    <property type="entry name" value="AB_hydrolase_fold"/>
</dbReference>
<comment type="similarity">
    <text evidence="2">Belongs to the mycobacterial A85 antigen family.</text>
</comment>
<keyword evidence="5" id="KW-0808">Transferase</keyword>
<dbReference type="PANTHER" id="PTHR48098:SF6">
    <property type="entry name" value="FERRI-BACILLIBACTIN ESTERASE BESA"/>
    <property type="match status" value="1"/>
</dbReference>
<dbReference type="InterPro" id="IPR002044">
    <property type="entry name" value="CBM20"/>
</dbReference>
<comment type="catalytic activity">
    <reaction evidence="1">
        <text>2 alpha,alpha'-trehalose 6-mycolate = alpha,alpha'-trehalose 6,6'-bismycolate + alpha,alpha-trehalose</text>
        <dbReference type="Rhea" id="RHEA:23472"/>
        <dbReference type="ChEBI" id="CHEBI:16551"/>
        <dbReference type="ChEBI" id="CHEBI:18195"/>
        <dbReference type="ChEBI" id="CHEBI:18234"/>
        <dbReference type="EC" id="2.3.1.122"/>
    </reaction>
</comment>
<dbReference type="AlphaFoldDB" id="A0A832MNI9"/>
<dbReference type="Pfam" id="PF00756">
    <property type="entry name" value="Esterase"/>
    <property type="match status" value="1"/>
</dbReference>
<dbReference type="EC" id="2.3.1.122" evidence="3"/>
<feature type="domain" description="CBM20" evidence="10">
    <location>
        <begin position="43"/>
        <end position="149"/>
    </location>
</feature>